<dbReference type="Pfam" id="PF00078">
    <property type="entry name" value="RVT_1"/>
    <property type="match status" value="1"/>
</dbReference>
<evidence type="ECO:0000259" key="1">
    <source>
        <dbReference type="PROSITE" id="PS50878"/>
    </source>
</evidence>
<dbReference type="PROSITE" id="PS50878">
    <property type="entry name" value="RT_POL"/>
    <property type="match status" value="1"/>
</dbReference>
<keyword evidence="3" id="KW-1185">Reference proteome</keyword>
<dbReference type="AlphaFoldDB" id="A0A669DJB8"/>
<feature type="domain" description="Reverse transcriptase" evidence="1">
    <location>
        <begin position="4"/>
        <end position="267"/>
    </location>
</feature>
<dbReference type="InterPro" id="IPR043502">
    <property type="entry name" value="DNA/RNA_pol_sf"/>
</dbReference>
<dbReference type="Ensembl" id="ENSONIT00000052151.1">
    <property type="protein sequence ID" value="ENSONIP00000060822.1"/>
    <property type="gene ID" value="ENSONIG00000036272.1"/>
</dbReference>
<dbReference type="SUPFAM" id="SSF56672">
    <property type="entry name" value="DNA/RNA polymerases"/>
    <property type="match status" value="1"/>
</dbReference>
<sequence>MINLSLIIGYVPQAFKLAVVKPLLKKPSLDPVVLANYRPISNLPFISKILERVVVKQLTDHLQRNGLFEEFQSGFRAHHSTETALVKVTNDLLMASDSGLISVLVLLDLSAAFDTVDHNILLERLEHAVGITGTALQWFVSYLSNRLQFVHVNGESSSPTEVNYVPQGSVLGPILFTLYMLPLGSIIRRHSMNLHCYADDTQLHLSMKPGNTHQLVKLQECLKDIKTWMAANFLLLNSDKTEVIVLGPENLRNMVSNQILTLDGITLASSNAVRNLGVIFDQDISFNAHIKQICKTAFFHLRNISKIRNILSLSDAEKLIHAFITSRLDYCNSGCPKNSLKSLQLIQNAAARVLTGTRKREQISPVLASLHWLPVKSRIEFKILLLTYKVLNNQAPSYLNDLVVPYHPIRALRSHTAGLLVVPRVFKSRMGGRACHGCQGESCGEGGKGPRMQAVGW</sequence>
<evidence type="ECO:0000313" key="3">
    <source>
        <dbReference type="Proteomes" id="UP000005207"/>
    </source>
</evidence>
<reference evidence="2" key="2">
    <citation type="submission" date="2025-09" db="UniProtKB">
        <authorList>
            <consortium name="Ensembl"/>
        </authorList>
    </citation>
    <scope>IDENTIFICATION</scope>
</reference>
<name>A0A669DJB8_ORENI</name>
<dbReference type="InParanoid" id="A0A669DJB8"/>
<dbReference type="InterPro" id="IPR000477">
    <property type="entry name" value="RT_dom"/>
</dbReference>
<dbReference type="PANTHER" id="PTHR33332">
    <property type="entry name" value="REVERSE TRANSCRIPTASE DOMAIN-CONTAINING PROTEIN"/>
    <property type="match status" value="1"/>
</dbReference>
<proteinExistence type="predicted"/>
<protein>
    <recommendedName>
        <fullName evidence="1">Reverse transcriptase domain-containing protein</fullName>
    </recommendedName>
</protein>
<organism evidence="2 3">
    <name type="scientific">Oreochromis niloticus</name>
    <name type="common">Nile tilapia</name>
    <name type="synonym">Tilapia nilotica</name>
    <dbReference type="NCBI Taxonomy" id="8128"/>
    <lineage>
        <taxon>Eukaryota</taxon>
        <taxon>Metazoa</taxon>
        <taxon>Chordata</taxon>
        <taxon>Craniata</taxon>
        <taxon>Vertebrata</taxon>
        <taxon>Euteleostomi</taxon>
        <taxon>Actinopterygii</taxon>
        <taxon>Neopterygii</taxon>
        <taxon>Teleostei</taxon>
        <taxon>Neoteleostei</taxon>
        <taxon>Acanthomorphata</taxon>
        <taxon>Ovalentaria</taxon>
        <taxon>Cichlomorphae</taxon>
        <taxon>Cichliformes</taxon>
        <taxon>Cichlidae</taxon>
        <taxon>African cichlids</taxon>
        <taxon>Pseudocrenilabrinae</taxon>
        <taxon>Oreochromini</taxon>
        <taxon>Oreochromis</taxon>
    </lineage>
</organism>
<dbReference type="Proteomes" id="UP000005207">
    <property type="component" value="Unplaced"/>
</dbReference>
<reference evidence="2" key="1">
    <citation type="submission" date="2025-08" db="UniProtKB">
        <authorList>
            <consortium name="Ensembl"/>
        </authorList>
    </citation>
    <scope>IDENTIFICATION</scope>
</reference>
<accession>A0A669DJB8</accession>
<evidence type="ECO:0000313" key="2">
    <source>
        <dbReference type="Ensembl" id="ENSONIP00000060822.1"/>
    </source>
</evidence>
<dbReference type="CDD" id="cd01650">
    <property type="entry name" value="RT_nLTR_like"/>
    <property type="match status" value="1"/>
</dbReference>
<dbReference type="GeneTree" id="ENSGT00980000198573"/>